<feature type="region of interest" description="Disordered" evidence="1">
    <location>
        <begin position="353"/>
        <end position="438"/>
    </location>
</feature>
<keyword evidence="3" id="KW-1185">Reference proteome</keyword>
<gene>
    <name evidence="2" type="ORF">BJ322DRAFT_1061089</name>
</gene>
<feature type="region of interest" description="Disordered" evidence="1">
    <location>
        <begin position="210"/>
        <end position="245"/>
    </location>
</feature>
<feature type="compositionally biased region" description="Low complexity" evidence="1">
    <location>
        <begin position="467"/>
        <end position="476"/>
    </location>
</feature>
<accession>A0A9P6HE35</accession>
<reference evidence="2" key="1">
    <citation type="journal article" date="2020" name="Nat. Commun.">
        <title>Large-scale genome sequencing of mycorrhizal fungi provides insights into the early evolution of symbiotic traits.</title>
        <authorList>
            <person name="Miyauchi S."/>
            <person name="Kiss E."/>
            <person name="Kuo A."/>
            <person name="Drula E."/>
            <person name="Kohler A."/>
            <person name="Sanchez-Garcia M."/>
            <person name="Morin E."/>
            <person name="Andreopoulos B."/>
            <person name="Barry K.W."/>
            <person name="Bonito G."/>
            <person name="Buee M."/>
            <person name="Carver A."/>
            <person name="Chen C."/>
            <person name="Cichocki N."/>
            <person name="Clum A."/>
            <person name="Culley D."/>
            <person name="Crous P.W."/>
            <person name="Fauchery L."/>
            <person name="Girlanda M."/>
            <person name="Hayes R.D."/>
            <person name="Keri Z."/>
            <person name="LaButti K."/>
            <person name="Lipzen A."/>
            <person name="Lombard V."/>
            <person name="Magnuson J."/>
            <person name="Maillard F."/>
            <person name="Murat C."/>
            <person name="Nolan M."/>
            <person name="Ohm R.A."/>
            <person name="Pangilinan J."/>
            <person name="Pereira M.F."/>
            <person name="Perotto S."/>
            <person name="Peter M."/>
            <person name="Pfister S."/>
            <person name="Riley R."/>
            <person name="Sitrit Y."/>
            <person name="Stielow J.B."/>
            <person name="Szollosi G."/>
            <person name="Zifcakova L."/>
            <person name="Stursova M."/>
            <person name="Spatafora J.W."/>
            <person name="Tedersoo L."/>
            <person name="Vaario L.M."/>
            <person name="Yamada A."/>
            <person name="Yan M."/>
            <person name="Wang P."/>
            <person name="Xu J."/>
            <person name="Bruns T."/>
            <person name="Baldrian P."/>
            <person name="Vilgalys R."/>
            <person name="Dunand C."/>
            <person name="Henrissat B."/>
            <person name="Grigoriev I.V."/>
            <person name="Hibbett D."/>
            <person name="Nagy L.G."/>
            <person name="Martin F.M."/>
        </authorList>
    </citation>
    <scope>NUCLEOTIDE SEQUENCE</scope>
    <source>
        <strain evidence="2">UH-Tt-Lm1</strain>
    </source>
</reference>
<comment type="caution">
    <text evidence="2">The sequence shown here is derived from an EMBL/GenBank/DDBJ whole genome shotgun (WGS) entry which is preliminary data.</text>
</comment>
<name>A0A9P6HE35_9AGAM</name>
<feature type="compositionally biased region" description="Polar residues" evidence="1">
    <location>
        <begin position="91"/>
        <end position="113"/>
    </location>
</feature>
<reference evidence="2" key="2">
    <citation type="submission" date="2020-11" db="EMBL/GenBank/DDBJ databases">
        <authorList>
            <consortium name="DOE Joint Genome Institute"/>
            <person name="Kuo A."/>
            <person name="Miyauchi S."/>
            <person name="Kiss E."/>
            <person name="Drula E."/>
            <person name="Kohler A."/>
            <person name="Sanchez-Garcia M."/>
            <person name="Andreopoulos B."/>
            <person name="Barry K.W."/>
            <person name="Bonito G."/>
            <person name="Buee M."/>
            <person name="Carver A."/>
            <person name="Chen C."/>
            <person name="Cichocki N."/>
            <person name="Clum A."/>
            <person name="Culley D."/>
            <person name="Crous P.W."/>
            <person name="Fauchery L."/>
            <person name="Girlanda M."/>
            <person name="Hayes R."/>
            <person name="Keri Z."/>
            <person name="Labutti K."/>
            <person name="Lipzen A."/>
            <person name="Lombard V."/>
            <person name="Magnuson J."/>
            <person name="Maillard F."/>
            <person name="Morin E."/>
            <person name="Murat C."/>
            <person name="Nolan M."/>
            <person name="Ohm R."/>
            <person name="Pangilinan J."/>
            <person name="Pereira M."/>
            <person name="Perotto S."/>
            <person name="Peter M."/>
            <person name="Riley R."/>
            <person name="Sitrit Y."/>
            <person name="Stielow B."/>
            <person name="Szollosi G."/>
            <person name="Zifcakova L."/>
            <person name="Stursova M."/>
            <person name="Spatafora J.W."/>
            <person name="Tedersoo L."/>
            <person name="Vaario L.-M."/>
            <person name="Yamada A."/>
            <person name="Yan M."/>
            <person name="Wang P."/>
            <person name="Xu J."/>
            <person name="Bruns T."/>
            <person name="Baldrian P."/>
            <person name="Vilgalys R."/>
            <person name="Henrissat B."/>
            <person name="Grigoriev I.V."/>
            <person name="Hibbett D."/>
            <person name="Nagy L.G."/>
            <person name="Martin F.M."/>
        </authorList>
    </citation>
    <scope>NUCLEOTIDE SEQUENCE</scope>
    <source>
        <strain evidence="2">UH-Tt-Lm1</strain>
    </source>
</reference>
<evidence type="ECO:0000313" key="3">
    <source>
        <dbReference type="Proteomes" id="UP000736335"/>
    </source>
</evidence>
<proteinExistence type="predicted"/>
<dbReference type="Proteomes" id="UP000736335">
    <property type="component" value="Unassembled WGS sequence"/>
</dbReference>
<organism evidence="2 3">
    <name type="scientific">Thelephora terrestris</name>
    <dbReference type="NCBI Taxonomy" id="56493"/>
    <lineage>
        <taxon>Eukaryota</taxon>
        <taxon>Fungi</taxon>
        <taxon>Dikarya</taxon>
        <taxon>Basidiomycota</taxon>
        <taxon>Agaricomycotina</taxon>
        <taxon>Agaricomycetes</taxon>
        <taxon>Thelephorales</taxon>
        <taxon>Thelephoraceae</taxon>
        <taxon>Thelephora</taxon>
    </lineage>
</organism>
<dbReference type="EMBL" id="WIUZ02000007">
    <property type="protein sequence ID" value="KAF9785042.1"/>
    <property type="molecule type" value="Genomic_DNA"/>
</dbReference>
<feature type="compositionally biased region" description="Basic and acidic residues" evidence="1">
    <location>
        <begin position="234"/>
        <end position="245"/>
    </location>
</feature>
<feature type="compositionally biased region" description="Polar residues" evidence="1">
    <location>
        <begin position="37"/>
        <end position="50"/>
    </location>
</feature>
<dbReference type="AlphaFoldDB" id="A0A9P6HE35"/>
<feature type="compositionally biased region" description="Basic and acidic residues" evidence="1">
    <location>
        <begin position="416"/>
        <end position="427"/>
    </location>
</feature>
<evidence type="ECO:0000313" key="2">
    <source>
        <dbReference type="EMBL" id="KAF9785042.1"/>
    </source>
</evidence>
<feature type="region of interest" description="Disordered" evidence="1">
    <location>
        <begin position="1"/>
        <end position="113"/>
    </location>
</feature>
<dbReference type="OrthoDB" id="3262173at2759"/>
<feature type="region of interest" description="Disordered" evidence="1">
    <location>
        <begin position="127"/>
        <end position="154"/>
    </location>
</feature>
<sequence length="476" mass="52242">MVSSSTSAVRKTYTTRRQSAIRDVIQNDSSAEESDVGSRQSSPRKQVSPSKRSENRPKRVDVFLPPPSPKRSRFAAVDGPDTELNAKPISKTAQTSPVQANKGNTPKRTSTVPTPMLLTKASLNSLNKSKRASSPVEAADDNESIAESATTGAIRRTEEQRIQYLREQPDCGELEPHRAFCKRCNRWVGMGGKTTYPLYKWAKHAEKCKTKEPAGSDGGESGDDQPSVAGTPDRAPRRNEEQRREFLNKDPRVLVAKEWEVQCRACQKWIKLGNQRKYDLTPWNQHCGRCSGELPSGRVATMNRKMQLVNDSQVKSFTAEAVVCNVCHLPVVLQGDGDYSLVKWHEHKLTCIPPTPPPISIPSTSVAGTVPKPPASNPDTEATLVGATSSPSRGKKRQREGGEDVEDPTGATTEDLDVRPTVKRRTESYQPPQGFLPSLWRWATTEVKAFVRAAFGGAEGKNEEAGEGSAAAQERS</sequence>
<feature type="region of interest" description="Disordered" evidence="1">
    <location>
        <begin position="457"/>
        <end position="476"/>
    </location>
</feature>
<feature type="compositionally biased region" description="Basic and acidic residues" evidence="1">
    <location>
        <begin position="51"/>
        <end position="61"/>
    </location>
</feature>
<protein>
    <submittedName>
        <fullName evidence="2">Uncharacterized protein</fullName>
    </submittedName>
</protein>
<evidence type="ECO:0000256" key="1">
    <source>
        <dbReference type="SAM" id="MobiDB-lite"/>
    </source>
</evidence>